<dbReference type="RefSeq" id="WP_073596995.1">
    <property type="nucleotide sequence ID" value="NZ_MRCE01000052.1"/>
</dbReference>
<proteinExistence type="predicted"/>
<dbReference type="OrthoDB" id="370073at2"/>
<dbReference type="Proteomes" id="UP000185860">
    <property type="component" value="Unassembled WGS sequence"/>
</dbReference>
<dbReference type="Pfam" id="PF09684">
    <property type="entry name" value="Tail_P2_I"/>
    <property type="match status" value="1"/>
</dbReference>
<dbReference type="InterPro" id="IPR006521">
    <property type="entry name" value="Tail_protein_I"/>
</dbReference>
<sequence length="215" mass="24919">MPNNNPDRISSYLQYLPYLQQSDEFLGHFLLAIERILSGFTLKDSEDIFPNQLGLEEYIESIHTYFNPGLSREEAGTTPADFLPWLASWVAASLQEEWDEDFKRKFISNIVPLYRLRGTKAGMKKILEIYTGEEVKIYEFDRPAHYFQVEMTLSETAENLRRKQQIAKTILDLQKPAHTFYSFQVLVPTMQIRNQDSQNGIIVGRTTILGTTSNR</sequence>
<dbReference type="EMBL" id="MRCE01000052">
    <property type="protein sequence ID" value="OKH31283.1"/>
    <property type="molecule type" value="Genomic_DNA"/>
</dbReference>
<evidence type="ECO:0000313" key="1">
    <source>
        <dbReference type="EMBL" id="OKH31283.1"/>
    </source>
</evidence>
<organism evidence="1 2">
    <name type="scientific">[Phormidium ambiguum] IAM M-71</name>
    <dbReference type="NCBI Taxonomy" id="454136"/>
    <lineage>
        <taxon>Bacteria</taxon>
        <taxon>Bacillati</taxon>
        <taxon>Cyanobacteriota</taxon>
        <taxon>Cyanophyceae</taxon>
        <taxon>Oscillatoriophycideae</taxon>
        <taxon>Aerosakkonematales</taxon>
        <taxon>Aerosakkonemataceae</taxon>
        <taxon>Floridanema</taxon>
    </lineage>
</organism>
<dbReference type="InterPro" id="IPR011748">
    <property type="entry name" value="Unchr_phage_tail-like"/>
</dbReference>
<dbReference type="NCBIfam" id="TIGR01634">
    <property type="entry name" value="tail_P2_I"/>
    <property type="match status" value="1"/>
</dbReference>
<comment type="caution">
    <text evidence="1">The sequence shown here is derived from an EMBL/GenBank/DDBJ whole genome shotgun (WGS) entry which is preliminary data.</text>
</comment>
<accession>A0A1U7I4Y0</accession>
<dbReference type="AlphaFoldDB" id="A0A1U7I4Y0"/>
<dbReference type="NCBIfam" id="TIGR02242">
    <property type="entry name" value="tail_TIGR02242"/>
    <property type="match status" value="1"/>
</dbReference>
<gene>
    <name evidence="1" type="ORF">NIES2119_29180</name>
</gene>
<protein>
    <submittedName>
        <fullName evidence="1">Phage tail protein I</fullName>
    </submittedName>
</protein>
<name>A0A1U7I4Y0_9CYAN</name>
<reference evidence="1 2" key="1">
    <citation type="submission" date="2016-11" db="EMBL/GenBank/DDBJ databases">
        <title>Draft Genome Sequences of Nine Cyanobacterial Strains from Diverse Habitats.</title>
        <authorList>
            <person name="Zhu T."/>
            <person name="Hou S."/>
            <person name="Lu X."/>
            <person name="Hess W.R."/>
        </authorList>
    </citation>
    <scope>NUCLEOTIDE SEQUENCE [LARGE SCALE GENOMIC DNA]</scope>
    <source>
        <strain evidence="1 2">IAM M-71</strain>
    </source>
</reference>
<dbReference type="STRING" id="454136.NIES2119_29180"/>
<evidence type="ECO:0000313" key="2">
    <source>
        <dbReference type="Proteomes" id="UP000185860"/>
    </source>
</evidence>